<feature type="region of interest" description="Disordered" evidence="6">
    <location>
        <begin position="979"/>
        <end position="1024"/>
    </location>
</feature>
<dbReference type="EMBL" id="LSRX01000035">
    <property type="protein sequence ID" value="OLQ12986.1"/>
    <property type="molecule type" value="Genomic_DNA"/>
</dbReference>
<evidence type="ECO:0000313" key="10">
    <source>
        <dbReference type="EMBL" id="OLQ12986.1"/>
    </source>
</evidence>
<feature type="compositionally biased region" description="Basic and acidic residues" evidence="6">
    <location>
        <begin position="1264"/>
        <end position="1305"/>
    </location>
</feature>
<dbReference type="PANTHER" id="PTHR11439:SF463">
    <property type="entry name" value="REVERSE TRANSCRIPTASE TY1_COPIA-TYPE DOMAIN-CONTAINING PROTEIN"/>
    <property type="match status" value="1"/>
</dbReference>
<gene>
    <name evidence="10" type="ORF">AK812_SmicGene3075</name>
</gene>
<proteinExistence type="predicted"/>
<evidence type="ECO:0000313" key="11">
    <source>
        <dbReference type="Proteomes" id="UP000186817"/>
    </source>
</evidence>
<dbReference type="OrthoDB" id="413361at2759"/>
<name>A0A1Q9EZT5_SYMMI</name>
<evidence type="ECO:0000259" key="8">
    <source>
        <dbReference type="PROSITE" id="PS50103"/>
    </source>
</evidence>
<feature type="region of interest" description="Disordered" evidence="6">
    <location>
        <begin position="272"/>
        <end position="404"/>
    </location>
</feature>
<keyword evidence="11" id="KW-1185">Reference proteome</keyword>
<accession>A0A1Q9EZT5</accession>
<feature type="compositionally biased region" description="Basic and acidic residues" evidence="6">
    <location>
        <begin position="987"/>
        <end position="1024"/>
    </location>
</feature>
<feature type="region of interest" description="Disordered" evidence="6">
    <location>
        <begin position="1"/>
        <end position="22"/>
    </location>
</feature>
<dbReference type="Pfam" id="PF18044">
    <property type="entry name" value="zf-CCCH_4"/>
    <property type="match status" value="1"/>
</dbReference>
<dbReference type="InterPro" id="IPR013103">
    <property type="entry name" value="RVT_2"/>
</dbReference>
<keyword evidence="7" id="KW-1133">Transmembrane helix</keyword>
<feature type="compositionally biased region" description="Basic and acidic residues" evidence="6">
    <location>
        <begin position="1312"/>
        <end position="1330"/>
    </location>
</feature>
<keyword evidence="3 4" id="KW-0862">Zinc</keyword>
<protein>
    <submittedName>
        <fullName evidence="10">Retrovirus-related Pol polyprotein from transposon TNT 1-94</fullName>
    </submittedName>
</protein>
<feature type="region of interest" description="Disordered" evidence="6">
    <location>
        <begin position="1665"/>
        <end position="1686"/>
    </location>
</feature>
<evidence type="ECO:0000259" key="9">
    <source>
        <dbReference type="PROSITE" id="PS50800"/>
    </source>
</evidence>
<organism evidence="10 11">
    <name type="scientific">Symbiodinium microadriaticum</name>
    <name type="common">Dinoflagellate</name>
    <name type="synonym">Zooxanthella microadriatica</name>
    <dbReference type="NCBI Taxonomy" id="2951"/>
    <lineage>
        <taxon>Eukaryota</taxon>
        <taxon>Sar</taxon>
        <taxon>Alveolata</taxon>
        <taxon>Dinophyceae</taxon>
        <taxon>Suessiales</taxon>
        <taxon>Symbiodiniaceae</taxon>
        <taxon>Symbiodinium</taxon>
    </lineage>
</organism>
<keyword evidence="7" id="KW-0472">Membrane</keyword>
<evidence type="ECO:0000256" key="5">
    <source>
        <dbReference type="SAM" id="Coils"/>
    </source>
</evidence>
<dbReference type="PROSITE" id="PS50800">
    <property type="entry name" value="SAP"/>
    <property type="match status" value="1"/>
</dbReference>
<feature type="compositionally biased region" description="Basic and acidic residues" evidence="6">
    <location>
        <begin position="282"/>
        <end position="331"/>
    </location>
</feature>
<feature type="domain" description="C3H1-type" evidence="8">
    <location>
        <begin position="2120"/>
        <end position="2147"/>
    </location>
</feature>
<feature type="coiled-coil region" evidence="5">
    <location>
        <begin position="2065"/>
        <end position="2102"/>
    </location>
</feature>
<sequence>MDNGAASAAQPGQDNPAQAGQPGVVPLEQVDRLVRQRLEQAFNGVFGRLLATTEKAAAAAEASASSHKSESMMKGLKVDVFKPATREEELRGWKEWWFGFSTYVCGHDGAYEDDFKGIDLNVEVDHSLMSDAEVERSRKLYSLLCSLLKGRPLLLIKGLESSKNGLEAIRLLRLAMEPQEKTRSLALLRQLATWTFQSGVGLQEQIVKYEEALKMYEDASGKEYPQEMVLATVVNGLKDPLRSQVQMRLTNRTTYAEVKEWVMQFENLNAPWSSSLQGGRGQRRDEPQPMEIDAIKGKPGKGKDKGSKGKDKNGKPGKGKDKGKGKGKPGEGKGWSSWNSWQDSGSKWKQQPGGWKQYGDGSSSAGGWSNGGSWGSGTWNTGKDTKGKTGKGKGGGCNICGDPRHWKNECPKAKGKGVSQVEQQASSASSVAAASTSASSLPSSASALRGQANYGINHVSAFDCGTPPGCRVTEVFDISELEDEGEFSLEGPEVLMISAVGLSVGSGAFPFPAGIPVFSMDHTDGDGQYTVAGDAQEVCQVLAVIGQAQEIDVVIDSGADVSVAPLHFRNFGCPTRRSGIVMQDAQGKQITEVDTRILEVGVQTLAGDEVTIKERFCIAKLRSTIISLGRLLRAGWLLGDEAGRPVIHKGPHKVPIRLRRNTLTVGAMISEVAAPSEEEEAEPTEKAGHKKGTEVPNTERGVNMLTFDDIGPLPPELEDVVQVPGWHIVPSGLPVLVTHATEELELERFLWNSDDWCWLAVFVKIEALAEIDEELAGKHDTVVVLHVDELPKNLLTEPRDYFKEPFGGEVVVPAGDNGAGVGEDPMEVVGEGRTHEREQADEIEEGVRLEEATPLKELRELCGKLGLPKSGGKPKVLRRLRDYYETLEKRLSSEIARKMYQESERLPDVPRLPKLPSATQQELHNVTHHPFAAWCEACVLGRSKQTAHPKADPEQPVEEARKGPRIEIDYCYTFTKHRHELQEGEDNEPRAADQRAEGDGDDAARRPEAEDPERKAENPDEGKVDYRDQYGLTLVAAESSTGWLLAIPVLEKGAGALKRVVEQLVRLSLQVAPGQSVLFQGDPEPSIRQIINACEACRARLGLATEKRWVPRASHASNGQAEKAIQTIRTNGLTLRSFVEARIGASIEGHRHFYPWVMRHAGFLYNRFSVNPRGATSYELMHGRVFRGQLVPLGEQVLYYRPSKHRGDLQWCRGAAATRVPLLPDSSTLEELARAAGLDPDLGRGLTKLVLIPLQALAPEVARHENQTDHTRNYNSDFEHKGPITANRRENQTDHRRNHDSDFKHKGVNRANRHENQTDHRRNHDSDFKHKGVQPVWTQVAQVEFQGKGVNQICDDIPGQELAGLDTWDPEVEEALEEEWYNADGIDEAWWDEYSEKPPEVTEEELVEIDRRADLVELERLMNMGVARFPTEGEDLTQHELLTTKLVRDWRKRPGWTRRARLVAREFRTLSAWTSDMFAPASSLAIVHTLISYALTNDLELTTLDVKDAYLNVDQPSKVVIQVSANLFEEGGLGTKTLVLEKLLPGQRVGASSWYEMAKGILAEAGMESFAKEPTVFKATGREKSALILHADDGLLASSKGERERIIGVFAKKVKVQIGDPMVEEGDTLEFLKRKYVRVAAGVAVYSNSKYLEALLKAAGSNAKRKESPADQTFQEPDDTKELDPKSAKMYKECVGRLLYLAHSRPDIQMADCVLSSRMSQPTTGAKKQLFRVIGYLAGAPDLGFLIKPIVPGARLKWPGNGNTTEVPIYEVEAVTDADWAGCKRSRRSRTSIQLYVGGGLVGSMVRSQRSIALSSAESEYLALVSGACEAIYVVDVLRFLVENKAEVRLTCLTDSAACRGICQRLGAGRVRHLQCAVLWVQQAVRSKQLRIGTISGADNPADIGTKPLGGSRIRELLWTMGCLEADGSEYGLEDHEAAQQKKEIAAALKELKNSGHKVGNVKAILPLVLLLSQVGAVQGLGLAAVAPKGNDEEWVATVAVTIGLGIFVLMLVYGIPWGVMKLLKWSFSIFQSQGVGGQCEKGVQASRGMSPKEEKFTEEYVNRCTEMRQVISEQRAELDEFEKVVRKLRTENAELRRAQRLIFEGLFSPSAAVLPTRAPQPRSVCRHFLEGKCTYGGSCRFLHTGAFISATDKAGSLGEGDARLPERFLPPAVAPTAKAGLGKVWPGEDGW</sequence>
<evidence type="ECO:0000256" key="3">
    <source>
        <dbReference type="ARBA" id="ARBA00022833"/>
    </source>
</evidence>
<dbReference type="Pfam" id="PF07727">
    <property type="entry name" value="RVT_2"/>
    <property type="match status" value="1"/>
</dbReference>
<dbReference type="Gene3D" id="4.10.1000.10">
    <property type="entry name" value="Zinc finger, CCCH-type"/>
    <property type="match status" value="1"/>
</dbReference>
<comment type="caution">
    <text evidence="10">The sequence shown here is derived from an EMBL/GenBank/DDBJ whole genome shotgun (WGS) entry which is preliminary data.</text>
</comment>
<dbReference type="InterPro" id="IPR041367">
    <property type="entry name" value="Znf-CCCH_4"/>
</dbReference>
<dbReference type="GO" id="GO:0004190">
    <property type="term" value="F:aspartic-type endopeptidase activity"/>
    <property type="evidence" value="ECO:0007669"/>
    <property type="project" value="InterPro"/>
</dbReference>
<dbReference type="GO" id="GO:0006508">
    <property type="term" value="P:proteolysis"/>
    <property type="evidence" value="ECO:0007669"/>
    <property type="project" value="InterPro"/>
</dbReference>
<evidence type="ECO:0000256" key="1">
    <source>
        <dbReference type="ARBA" id="ARBA00022723"/>
    </source>
</evidence>
<dbReference type="Proteomes" id="UP000186817">
    <property type="component" value="Unassembled WGS sequence"/>
</dbReference>
<dbReference type="InterPro" id="IPR001969">
    <property type="entry name" value="Aspartic_peptidase_AS"/>
</dbReference>
<dbReference type="PROSITE" id="PS50103">
    <property type="entry name" value="ZF_C3H1"/>
    <property type="match status" value="1"/>
</dbReference>
<feature type="zinc finger region" description="C3H1-type" evidence="4">
    <location>
        <begin position="2120"/>
        <end position="2147"/>
    </location>
</feature>
<feature type="region of interest" description="Disordered" evidence="6">
    <location>
        <begin position="1264"/>
        <end position="1330"/>
    </location>
</feature>
<reference evidence="10 11" key="1">
    <citation type="submission" date="2016-02" db="EMBL/GenBank/DDBJ databases">
        <title>Genome analysis of coral dinoflagellate symbionts highlights evolutionary adaptations to a symbiotic lifestyle.</title>
        <authorList>
            <person name="Aranda M."/>
            <person name="Li Y."/>
            <person name="Liew Y.J."/>
            <person name="Baumgarten S."/>
            <person name="Simakov O."/>
            <person name="Wilson M."/>
            <person name="Piel J."/>
            <person name="Ashoor H."/>
            <person name="Bougouffa S."/>
            <person name="Bajic V.B."/>
            <person name="Ryu T."/>
            <person name="Ravasi T."/>
            <person name="Bayer T."/>
            <person name="Micklem G."/>
            <person name="Kim H."/>
            <person name="Bhak J."/>
            <person name="Lajeunesse T.C."/>
            <person name="Voolstra C.R."/>
        </authorList>
    </citation>
    <scope>NUCLEOTIDE SEQUENCE [LARGE SCALE GENOMIC DNA]</scope>
    <source>
        <strain evidence="10 11">CCMP2467</strain>
    </source>
</reference>
<feature type="region of interest" description="Disordered" evidence="6">
    <location>
        <begin position="673"/>
        <end position="698"/>
    </location>
</feature>
<dbReference type="GO" id="GO:0008270">
    <property type="term" value="F:zinc ion binding"/>
    <property type="evidence" value="ECO:0007669"/>
    <property type="project" value="UniProtKB-KW"/>
</dbReference>
<dbReference type="PANTHER" id="PTHR11439">
    <property type="entry name" value="GAG-POL-RELATED RETROTRANSPOSON"/>
    <property type="match status" value="1"/>
</dbReference>
<evidence type="ECO:0000256" key="6">
    <source>
        <dbReference type="SAM" id="MobiDB-lite"/>
    </source>
</evidence>
<dbReference type="InterPro" id="IPR000571">
    <property type="entry name" value="Znf_CCCH"/>
</dbReference>
<evidence type="ECO:0000256" key="7">
    <source>
        <dbReference type="SAM" id="Phobius"/>
    </source>
</evidence>
<feature type="transmembrane region" description="Helical" evidence="7">
    <location>
        <begin position="1964"/>
        <end position="1983"/>
    </location>
</feature>
<dbReference type="InterPro" id="IPR003034">
    <property type="entry name" value="SAP_dom"/>
</dbReference>
<feature type="transmembrane region" description="Helical" evidence="7">
    <location>
        <begin position="1995"/>
        <end position="2016"/>
    </location>
</feature>
<dbReference type="SMART" id="SM00356">
    <property type="entry name" value="ZnF_C3H1"/>
    <property type="match status" value="1"/>
</dbReference>
<dbReference type="CDD" id="cd09272">
    <property type="entry name" value="RNase_HI_RT_Ty1"/>
    <property type="match status" value="1"/>
</dbReference>
<evidence type="ECO:0000256" key="4">
    <source>
        <dbReference type="PROSITE-ProRule" id="PRU00723"/>
    </source>
</evidence>
<evidence type="ECO:0000256" key="2">
    <source>
        <dbReference type="ARBA" id="ARBA00022771"/>
    </source>
</evidence>
<feature type="compositionally biased region" description="Basic and acidic residues" evidence="6">
    <location>
        <begin position="683"/>
        <end position="693"/>
    </location>
</feature>
<keyword evidence="5" id="KW-0175">Coiled coil</keyword>
<keyword evidence="2 4" id="KW-0863">Zinc-finger</keyword>
<dbReference type="PROSITE" id="PS00141">
    <property type="entry name" value="ASP_PROTEASE"/>
    <property type="match status" value="1"/>
</dbReference>
<feature type="compositionally biased region" description="Polar residues" evidence="6">
    <location>
        <begin position="336"/>
        <end position="349"/>
    </location>
</feature>
<keyword evidence="1 4" id="KW-0479">Metal-binding</keyword>
<feature type="domain" description="SAP" evidence="9">
    <location>
        <begin position="850"/>
        <end position="884"/>
    </location>
</feature>
<keyword evidence="7" id="KW-0812">Transmembrane</keyword>